<dbReference type="PROSITE" id="PS01280">
    <property type="entry name" value="GIDA_1"/>
    <property type="match status" value="1"/>
</dbReference>
<dbReference type="InterPro" id="IPR002218">
    <property type="entry name" value="MnmG-rel"/>
</dbReference>
<dbReference type="InterPro" id="IPR020595">
    <property type="entry name" value="MnmG-rel_CS"/>
</dbReference>
<comment type="similarity">
    <text evidence="3 11">Belongs to the MnmG family.</text>
</comment>
<evidence type="ECO:0000313" key="13">
    <source>
        <dbReference type="EMBL" id="AHB99898.1"/>
    </source>
</evidence>
<dbReference type="eggNOG" id="COG0445">
    <property type="taxonomic scope" value="Bacteria"/>
</dbReference>
<dbReference type="Gene3D" id="1.10.10.1800">
    <property type="entry name" value="tRNA uridine 5-carboxymethylaminomethyl modification enzyme MnmG/GidA"/>
    <property type="match status" value="1"/>
</dbReference>
<comment type="cofactor">
    <cofactor evidence="1 11">
        <name>FAD</name>
        <dbReference type="ChEBI" id="CHEBI:57692"/>
    </cofactor>
</comment>
<keyword evidence="6 11" id="KW-0819">tRNA processing</keyword>
<dbReference type="PANTHER" id="PTHR11806">
    <property type="entry name" value="GLUCOSE INHIBITED DIVISION PROTEIN A"/>
    <property type="match status" value="1"/>
</dbReference>
<accession>A0A0F6CLC6</accession>
<dbReference type="GO" id="GO:0005829">
    <property type="term" value="C:cytosol"/>
    <property type="evidence" value="ECO:0007669"/>
    <property type="project" value="TreeGrafter"/>
</dbReference>
<evidence type="ECO:0000256" key="8">
    <source>
        <dbReference type="ARBA" id="ARBA00023027"/>
    </source>
</evidence>
<feature type="binding site" evidence="11">
    <location>
        <begin position="268"/>
        <end position="282"/>
    </location>
    <ligand>
        <name>NAD(+)</name>
        <dbReference type="ChEBI" id="CHEBI:57540"/>
    </ligand>
</feature>
<comment type="subcellular location">
    <subcellularLocation>
        <location evidence="11">Cytoplasm</location>
    </subcellularLocation>
</comment>
<dbReference type="NCBIfam" id="TIGR00136">
    <property type="entry name" value="mnmG_gidA"/>
    <property type="match status" value="1"/>
</dbReference>
<dbReference type="HOGENOM" id="CLU_007831_2_2_14"/>
<organism evidence="13 14">
    <name type="scientific">Mycoplasmoides gallisepticum S6</name>
    <dbReference type="NCBI Taxonomy" id="1006581"/>
    <lineage>
        <taxon>Bacteria</taxon>
        <taxon>Bacillati</taxon>
        <taxon>Mycoplasmatota</taxon>
        <taxon>Mycoplasmoidales</taxon>
        <taxon>Mycoplasmoidaceae</taxon>
        <taxon>Mycoplasmoides</taxon>
    </lineage>
</organism>
<proteinExistence type="inferred from homology"/>
<dbReference type="Gene3D" id="1.10.150.570">
    <property type="entry name" value="GidA associated domain, C-terminal subdomain"/>
    <property type="match status" value="1"/>
</dbReference>
<evidence type="ECO:0000256" key="10">
    <source>
        <dbReference type="ARBA" id="ARBA00031800"/>
    </source>
</evidence>
<evidence type="ECO:0000256" key="11">
    <source>
        <dbReference type="HAMAP-Rule" id="MF_00129"/>
    </source>
</evidence>
<dbReference type="InterPro" id="IPR036188">
    <property type="entry name" value="FAD/NAD-bd_sf"/>
</dbReference>
<dbReference type="EMBL" id="CP006916">
    <property type="protein sequence ID" value="AHB99898.1"/>
    <property type="molecule type" value="Genomic_DNA"/>
</dbReference>
<dbReference type="Gene3D" id="3.50.50.60">
    <property type="entry name" value="FAD/NAD(P)-binding domain"/>
    <property type="match status" value="2"/>
</dbReference>
<keyword evidence="5 11" id="KW-0285">Flavoprotein</keyword>
<feature type="domain" description="tRNA uridine 5-carboxymethylaminomethyl modification enzyme C-terminal subdomain" evidence="12">
    <location>
        <begin position="534"/>
        <end position="605"/>
    </location>
</feature>
<dbReference type="FunFam" id="1.10.150.570:FF:000001">
    <property type="entry name" value="tRNA uridine 5-carboxymethylaminomethyl modification enzyme MnmG"/>
    <property type="match status" value="1"/>
</dbReference>
<dbReference type="PANTHER" id="PTHR11806:SF0">
    <property type="entry name" value="PROTEIN MTO1 HOMOLOG, MITOCHONDRIAL"/>
    <property type="match status" value="1"/>
</dbReference>
<feature type="binding site" evidence="11">
    <location>
        <position position="120"/>
    </location>
    <ligand>
        <name>FAD</name>
        <dbReference type="ChEBI" id="CHEBI:57692"/>
    </ligand>
</feature>
<dbReference type="GO" id="GO:0002098">
    <property type="term" value="P:tRNA wobble uridine modification"/>
    <property type="evidence" value="ECO:0007669"/>
    <property type="project" value="InterPro"/>
</dbReference>
<name>A0A0F6CLC6_MYCGL</name>
<dbReference type="AlphaFoldDB" id="A0A0F6CLC6"/>
<dbReference type="RefSeq" id="WP_011883422.1">
    <property type="nucleotide sequence ID" value="NC_023030.2"/>
</dbReference>
<dbReference type="GO" id="GO:0030488">
    <property type="term" value="P:tRNA methylation"/>
    <property type="evidence" value="ECO:0007669"/>
    <property type="project" value="TreeGrafter"/>
</dbReference>
<reference evidence="13 14" key="1">
    <citation type="journal article" date="2011" name="PLoS ONE">
        <title>Core proteome of the minimal cell: comparative proteomics of three mollicute species.</title>
        <authorList>
            <person name="Fisunov G.Y."/>
            <person name="Alexeev D.G."/>
            <person name="Bazaleev N.A."/>
            <person name="Ladygina V.G."/>
            <person name="Galyamina M.A."/>
            <person name="Kondratov I.G."/>
            <person name="Zhukova N.A."/>
            <person name="Serebryakova M.V."/>
            <person name="Demina I.A."/>
            <person name="Govorun V.M."/>
        </authorList>
    </citation>
    <scope>NUCLEOTIDE SEQUENCE [LARGE SCALE GENOMIC DNA]</scope>
    <source>
        <strain evidence="13 14">S6</strain>
    </source>
</reference>
<keyword evidence="11" id="KW-0963">Cytoplasm</keyword>
<gene>
    <name evidence="11 13" type="primary">gidA</name>
    <name evidence="11 13" type="synonym">mnmG</name>
    <name evidence="13" type="ORF">GCW_03610</name>
</gene>
<dbReference type="InterPro" id="IPR004416">
    <property type="entry name" value="MnmG"/>
</dbReference>
<dbReference type="SMART" id="SM01228">
    <property type="entry name" value="GIDA_assoc_3"/>
    <property type="match status" value="1"/>
</dbReference>
<evidence type="ECO:0000256" key="4">
    <source>
        <dbReference type="ARBA" id="ARBA00020461"/>
    </source>
</evidence>
<dbReference type="Pfam" id="PF21680">
    <property type="entry name" value="GIDA_C_1st"/>
    <property type="match status" value="1"/>
</dbReference>
<dbReference type="PROSITE" id="PS01281">
    <property type="entry name" value="GIDA_2"/>
    <property type="match status" value="1"/>
</dbReference>
<dbReference type="GO" id="GO:0050660">
    <property type="term" value="F:flavin adenine dinucleotide binding"/>
    <property type="evidence" value="ECO:0007669"/>
    <property type="project" value="UniProtKB-UniRule"/>
</dbReference>
<sequence length="611" mass="68867">MNKFIVVGAGHAGLEAAFILSKLNNKVYLCVLDRKYVANCPCNPSVGGPAKGIVTREIDALGGIQALAADSTALQRKILNSSKGPGVQCLRFQIDKVYYKKWFLEQIDNNENIELVEGEVTEVIKNGDTATGVMIDGAKKLEADAVIITTGTYLKSLTFSGKDVKNEGPEGFKNSNNLSEWFKVNGFELTRLKTGTPPRIKKDSIDYSNLQIEPGNGTELYFSHWSKNKYIDYELPCYLIHTTEEIHKIINDNLHLSAMYSGNITGVGPRYCPSIEDKIVRFSNKPRHQIFLEPESLELDTVYLGGFSTSLDISVQDKIIRLLPGLKKAEVIKYGYAIEYDAINPIQLYPSLESKLVKNLFFAGQINGTSGYEEAAGQGLIAGINANQKIKNKEPLILSRNEAYIGVMIDDIVTKGVTDPYRLLTSRAEYRLLLRNDNVLDRLIQKGYEIGTISKEQIDLYKQNLEKKNKLIEFLKDKKVGMYTLLRAHTNNTNFSLYEFLKRPEIKLIELLKLIEFDYSNYDLELLKNIEITVKYEGYIKKESRIVNSLKNLESIKIPQDLIYDKVQNLSIEAIDKLNKIKPLNLAQAQRISGINLADIISLKTHLEQNA</sequence>
<feature type="binding site" evidence="11">
    <location>
        <begin position="8"/>
        <end position="13"/>
    </location>
    <ligand>
        <name>FAD</name>
        <dbReference type="ChEBI" id="CHEBI:57692"/>
    </ligand>
</feature>
<feature type="binding site" evidence="11">
    <location>
        <position position="175"/>
    </location>
    <ligand>
        <name>FAD</name>
        <dbReference type="ChEBI" id="CHEBI:57692"/>
    </ligand>
</feature>
<evidence type="ECO:0000256" key="6">
    <source>
        <dbReference type="ARBA" id="ARBA00022694"/>
    </source>
</evidence>
<dbReference type="Pfam" id="PF13932">
    <property type="entry name" value="SAM_GIDA_C"/>
    <property type="match status" value="1"/>
</dbReference>
<dbReference type="HAMAP" id="MF_00129">
    <property type="entry name" value="MnmG_GidA"/>
    <property type="match status" value="1"/>
</dbReference>
<dbReference type="InterPro" id="IPR044920">
    <property type="entry name" value="MnmG_C_subdom_sf"/>
</dbReference>
<dbReference type="FunFam" id="3.50.50.60:FF:000002">
    <property type="entry name" value="tRNA uridine 5-carboxymethylaminomethyl modification enzyme MnmG"/>
    <property type="match status" value="1"/>
</dbReference>
<keyword evidence="8 11" id="KW-0520">NAD</keyword>
<evidence type="ECO:0000313" key="14">
    <source>
        <dbReference type="Proteomes" id="UP000018735"/>
    </source>
</evidence>
<dbReference type="InterPro" id="IPR026904">
    <property type="entry name" value="MnmG_C"/>
</dbReference>
<dbReference type="InterPro" id="IPR049312">
    <property type="entry name" value="GIDA_C_N"/>
</dbReference>
<evidence type="ECO:0000256" key="1">
    <source>
        <dbReference type="ARBA" id="ARBA00001974"/>
    </source>
</evidence>
<dbReference type="PRINTS" id="PR00368">
    <property type="entry name" value="FADPNR"/>
</dbReference>
<dbReference type="SUPFAM" id="SSF51905">
    <property type="entry name" value="FAD/NAD(P)-binding domain"/>
    <property type="match status" value="1"/>
</dbReference>
<evidence type="ECO:0000256" key="3">
    <source>
        <dbReference type="ARBA" id="ARBA00007653"/>
    </source>
</evidence>
<dbReference type="KEGG" id="mgz:GCW_03610"/>
<evidence type="ECO:0000256" key="7">
    <source>
        <dbReference type="ARBA" id="ARBA00022827"/>
    </source>
</evidence>
<evidence type="ECO:0000256" key="2">
    <source>
        <dbReference type="ARBA" id="ARBA00003717"/>
    </source>
</evidence>
<feature type="binding site" evidence="11">
    <location>
        <position position="365"/>
    </location>
    <ligand>
        <name>FAD</name>
        <dbReference type="ChEBI" id="CHEBI:57692"/>
    </ligand>
</feature>
<dbReference type="Proteomes" id="UP000018735">
    <property type="component" value="Chromosome"/>
</dbReference>
<dbReference type="Pfam" id="PF01134">
    <property type="entry name" value="GIDA"/>
    <property type="match status" value="1"/>
</dbReference>
<keyword evidence="7 11" id="KW-0274">FAD</keyword>
<evidence type="ECO:0000259" key="12">
    <source>
        <dbReference type="SMART" id="SM01228"/>
    </source>
</evidence>
<comment type="function">
    <text evidence="2 11">NAD-binding protein involved in the addition of a carboxymethylaminomethyl (cmnm) group at the wobble position (U34) of certain tRNAs, forming tRNA-cmnm(5)s(2)U34.</text>
</comment>
<evidence type="ECO:0000256" key="5">
    <source>
        <dbReference type="ARBA" id="ARBA00022630"/>
    </source>
</evidence>
<dbReference type="InterPro" id="IPR047001">
    <property type="entry name" value="MnmG_C_subdom"/>
</dbReference>
<comment type="subunit">
    <text evidence="9 11">Homodimer. Heterotetramer of two MnmE and two MnmG subunits.</text>
</comment>
<evidence type="ECO:0000256" key="9">
    <source>
        <dbReference type="ARBA" id="ARBA00025948"/>
    </source>
</evidence>
<dbReference type="InterPro" id="IPR040131">
    <property type="entry name" value="MnmG_N"/>
</dbReference>
<protein>
    <recommendedName>
        <fullName evidence="4 11">tRNA uridine 5-carboxymethylaminomethyl modification enzyme MnmG</fullName>
    </recommendedName>
    <alternativeName>
        <fullName evidence="10 11">Glucose-inhibited division protein A</fullName>
    </alternativeName>
</protein>